<dbReference type="GO" id="GO:0005634">
    <property type="term" value="C:nucleus"/>
    <property type="evidence" value="ECO:0007669"/>
    <property type="project" value="TreeGrafter"/>
</dbReference>
<dbReference type="GO" id="GO:0031434">
    <property type="term" value="F:mitogen-activated protein kinase kinase binding"/>
    <property type="evidence" value="ECO:0007669"/>
    <property type="project" value="TreeGrafter"/>
</dbReference>
<dbReference type="AlphaFoldDB" id="A0A182PDX5"/>
<dbReference type="EnsemblMetazoa" id="AEPI005130-RA">
    <property type="protein sequence ID" value="AEPI005130-PA"/>
    <property type="gene ID" value="AEPI005130"/>
</dbReference>
<dbReference type="FunFam" id="3.30.200.20:FF:000253">
    <property type="entry name" value="tribbles homolog 2"/>
    <property type="match status" value="1"/>
</dbReference>
<evidence type="ECO:0000313" key="4">
    <source>
        <dbReference type="Proteomes" id="UP000075885"/>
    </source>
</evidence>
<dbReference type="Proteomes" id="UP000075885">
    <property type="component" value="Unassembled WGS sequence"/>
</dbReference>
<dbReference type="VEuPathDB" id="VectorBase:AEPI005130"/>
<evidence type="ECO:0000259" key="2">
    <source>
        <dbReference type="PROSITE" id="PS50011"/>
    </source>
</evidence>
<feature type="compositionally biased region" description="Low complexity" evidence="1">
    <location>
        <begin position="124"/>
        <end position="134"/>
    </location>
</feature>
<protein>
    <recommendedName>
        <fullName evidence="2">Protein kinase domain-containing protein</fullName>
    </recommendedName>
</protein>
<dbReference type="InterPro" id="IPR024104">
    <property type="entry name" value="Tribbles/Ser_Thr_kinase_40"/>
</dbReference>
<dbReference type="GO" id="GO:0032436">
    <property type="term" value="P:positive regulation of proteasomal ubiquitin-dependent protein catabolic process"/>
    <property type="evidence" value="ECO:0007669"/>
    <property type="project" value="TreeGrafter"/>
</dbReference>
<feature type="compositionally biased region" description="Low complexity" evidence="1">
    <location>
        <begin position="177"/>
        <end position="187"/>
    </location>
</feature>
<dbReference type="Gene3D" id="1.10.510.10">
    <property type="entry name" value="Transferase(Phosphotransferase) domain 1"/>
    <property type="match status" value="1"/>
</dbReference>
<sequence>MNTLNANTGNISPPASVVHINDLLPLLHKPDEPVGGPIGYTPIMANGAVSDGAEVVASGTSASDSTSEPMHAADTAAGSNGGADVNASLLSNSNLAILNRLLSAHMGTSGNGSEVGRNGGGGSTASRNGGSTNSNHKKCPYHRQCSSHHHHLQHRHMQHQASGTTLATGAGRHRNDGSSSSSGTSHSNGGGGSSSSTSYPVRDAISTNVIPPPVNAVILVDRYLLMEPVEGNNLYRCYDIKSHEELVCKIANNPCSNLLTAHFRLDGHRYVNSLHKVIQGNNQTYLLYSPSEGDLHSYVRVRKRLREPEARRLCRQMCEVVKSCHEQGIVLRDLKLRKFVFADRER</sequence>
<feature type="region of interest" description="Disordered" evidence="1">
    <location>
        <begin position="55"/>
        <end position="79"/>
    </location>
</feature>
<dbReference type="PROSITE" id="PS50011">
    <property type="entry name" value="PROTEIN_KINASE_DOM"/>
    <property type="match status" value="1"/>
</dbReference>
<keyword evidence="4" id="KW-1185">Reference proteome</keyword>
<evidence type="ECO:0000256" key="1">
    <source>
        <dbReference type="SAM" id="MobiDB-lite"/>
    </source>
</evidence>
<dbReference type="InterPro" id="IPR000719">
    <property type="entry name" value="Prot_kinase_dom"/>
</dbReference>
<reference evidence="3" key="2">
    <citation type="submission" date="2020-05" db="UniProtKB">
        <authorList>
            <consortium name="EnsemblMetazoa"/>
        </authorList>
    </citation>
    <scope>IDENTIFICATION</scope>
    <source>
        <strain evidence="3">Epiroticus2</strain>
    </source>
</reference>
<feature type="domain" description="Protein kinase" evidence="2">
    <location>
        <begin position="223"/>
        <end position="346"/>
    </location>
</feature>
<evidence type="ECO:0000313" key="3">
    <source>
        <dbReference type="EnsemblMetazoa" id="AEPI005130-PA"/>
    </source>
</evidence>
<dbReference type="InterPro" id="IPR011009">
    <property type="entry name" value="Kinase-like_dom_sf"/>
</dbReference>
<dbReference type="SUPFAM" id="SSF56112">
    <property type="entry name" value="Protein kinase-like (PK-like)"/>
    <property type="match status" value="1"/>
</dbReference>
<dbReference type="PANTHER" id="PTHR22961">
    <property type="entry name" value="SER/THR PROTEIN KINASE-TRB"/>
    <property type="match status" value="1"/>
</dbReference>
<name>A0A182PDX5_9DIPT</name>
<feature type="region of interest" description="Disordered" evidence="1">
    <location>
        <begin position="109"/>
        <end position="200"/>
    </location>
</feature>
<feature type="compositionally biased region" description="Basic residues" evidence="1">
    <location>
        <begin position="135"/>
        <end position="158"/>
    </location>
</feature>
<organism evidence="3 4">
    <name type="scientific">Anopheles epiroticus</name>
    <dbReference type="NCBI Taxonomy" id="199890"/>
    <lineage>
        <taxon>Eukaryota</taxon>
        <taxon>Metazoa</taxon>
        <taxon>Ecdysozoa</taxon>
        <taxon>Arthropoda</taxon>
        <taxon>Hexapoda</taxon>
        <taxon>Insecta</taxon>
        <taxon>Pterygota</taxon>
        <taxon>Neoptera</taxon>
        <taxon>Endopterygota</taxon>
        <taxon>Diptera</taxon>
        <taxon>Nematocera</taxon>
        <taxon>Culicoidea</taxon>
        <taxon>Culicidae</taxon>
        <taxon>Anophelinae</taxon>
        <taxon>Anopheles</taxon>
    </lineage>
</organism>
<dbReference type="PANTHER" id="PTHR22961:SF13">
    <property type="entry name" value="TRIBBLES"/>
    <property type="match status" value="1"/>
</dbReference>
<dbReference type="GO" id="GO:0004672">
    <property type="term" value="F:protein kinase activity"/>
    <property type="evidence" value="ECO:0007669"/>
    <property type="project" value="InterPro"/>
</dbReference>
<dbReference type="STRING" id="199890.A0A182PDX5"/>
<dbReference type="GO" id="GO:0005524">
    <property type="term" value="F:ATP binding"/>
    <property type="evidence" value="ECO:0007669"/>
    <property type="project" value="InterPro"/>
</dbReference>
<dbReference type="Gene3D" id="3.30.200.20">
    <property type="entry name" value="Phosphorylase Kinase, domain 1"/>
    <property type="match status" value="1"/>
</dbReference>
<feature type="compositionally biased region" description="Polar residues" evidence="1">
    <location>
        <begin position="58"/>
        <end position="68"/>
    </location>
</feature>
<dbReference type="Pfam" id="PF00069">
    <property type="entry name" value="Pkinase"/>
    <property type="match status" value="1"/>
</dbReference>
<reference evidence="4" key="1">
    <citation type="submission" date="2013-03" db="EMBL/GenBank/DDBJ databases">
        <title>The Genome Sequence of Anopheles epiroticus epiroticus2.</title>
        <authorList>
            <consortium name="The Broad Institute Genomics Platform"/>
            <person name="Neafsey D.E."/>
            <person name="Howell P."/>
            <person name="Walker B."/>
            <person name="Young S.K."/>
            <person name="Zeng Q."/>
            <person name="Gargeya S."/>
            <person name="Fitzgerald M."/>
            <person name="Haas B."/>
            <person name="Abouelleil A."/>
            <person name="Allen A.W."/>
            <person name="Alvarado L."/>
            <person name="Arachchi H.M."/>
            <person name="Berlin A.M."/>
            <person name="Chapman S.B."/>
            <person name="Gainer-Dewar J."/>
            <person name="Goldberg J."/>
            <person name="Griggs A."/>
            <person name="Gujja S."/>
            <person name="Hansen M."/>
            <person name="Howarth C."/>
            <person name="Imamovic A."/>
            <person name="Ireland A."/>
            <person name="Larimer J."/>
            <person name="McCowan C."/>
            <person name="Murphy C."/>
            <person name="Pearson M."/>
            <person name="Poon T.W."/>
            <person name="Priest M."/>
            <person name="Roberts A."/>
            <person name="Saif S."/>
            <person name="Shea T."/>
            <person name="Sisk P."/>
            <person name="Sykes S."/>
            <person name="Wortman J."/>
            <person name="Nusbaum C."/>
            <person name="Birren B."/>
        </authorList>
    </citation>
    <scope>NUCLEOTIDE SEQUENCE [LARGE SCALE GENOMIC DNA]</scope>
    <source>
        <strain evidence="4">Epiroticus2</strain>
    </source>
</reference>
<proteinExistence type="predicted"/>
<accession>A0A182PDX5</accession>